<proteinExistence type="predicted"/>
<comment type="caution">
    <text evidence="1">The sequence shown here is derived from an EMBL/GenBank/DDBJ whole genome shotgun (WGS) entry which is preliminary data.</text>
</comment>
<dbReference type="Proteomes" id="UP000449969">
    <property type="component" value="Unassembled WGS sequence"/>
</dbReference>
<dbReference type="OrthoDB" id="8201432at2"/>
<dbReference type="RefSeq" id="WP_157335699.1">
    <property type="nucleotide sequence ID" value="NZ_JANADL010000003.1"/>
</dbReference>
<keyword evidence="2" id="KW-1185">Reference proteome</keyword>
<evidence type="ECO:0008006" key="3">
    <source>
        <dbReference type="Google" id="ProtNLM"/>
    </source>
</evidence>
<evidence type="ECO:0000313" key="2">
    <source>
        <dbReference type="Proteomes" id="UP000449969"/>
    </source>
</evidence>
<sequence length="147" mass="16490">MAWDEESVEKIIRRYVNRAALTKALIEQLNGAAAKPAKAAEPPTMHAIGGVYFIASGEFVKIGWSLSVPERMKALQTSSSRKLTLLRVIPGVKEDEAKFHQEFAEHRAEGEWFRIEGTLARLPWNRPGAKSVKHAVKLYGRARKNSH</sequence>
<reference evidence="1 2" key="1">
    <citation type="submission" date="2019-12" db="EMBL/GenBank/DDBJ databases">
        <title>Draft genome sequences Bradyrhizobium cajani AMBPC1010, Bradyrhizobium pachyrhizi AMBPC1040 and Bradyrhizobium yuanmingense ALSPC3051, three plant growth promoting strains isolated from nodules of Cajanus cajan L. in Dominican Republic.</title>
        <authorList>
            <person name="Flores-Felix J.D."/>
            <person name="Araujo J."/>
            <person name="Diaz-Alcantara C."/>
            <person name="Gonzalez-Andres F."/>
            <person name="Velazquez E."/>
        </authorList>
    </citation>
    <scope>NUCLEOTIDE SEQUENCE [LARGE SCALE GENOMIC DNA]</scope>
    <source>
        <strain evidence="1 2">1010</strain>
    </source>
</reference>
<organism evidence="1 2">
    <name type="scientific">Bradyrhizobium cajani</name>
    <dbReference type="NCBI Taxonomy" id="1928661"/>
    <lineage>
        <taxon>Bacteria</taxon>
        <taxon>Pseudomonadati</taxon>
        <taxon>Pseudomonadota</taxon>
        <taxon>Alphaproteobacteria</taxon>
        <taxon>Hyphomicrobiales</taxon>
        <taxon>Nitrobacteraceae</taxon>
        <taxon>Bradyrhizobium</taxon>
    </lineage>
</organism>
<dbReference type="Pfam" id="PF13455">
    <property type="entry name" value="MUG113"/>
    <property type="match status" value="1"/>
</dbReference>
<protein>
    <recommendedName>
        <fullName evidence="3">GIY-YIG nuclease family protein</fullName>
    </recommendedName>
</protein>
<dbReference type="AlphaFoldDB" id="A0A844TH78"/>
<name>A0A844TH78_9BRAD</name>
<gene>
    <name evidence="1" type="ORF">GPL20_32685</name>
</gene>
<accession>A0A844TH78</accession>
<evidence type="ECO:0000313" key="1">
    <source>
        <dbReference type="EMBL" id="MVT77756.1"/>
    </source>
</evidence>
<dbReference type="EMBL" id="WQNE01000039">
    <property type="protein sequence ID" value="MVT77756.1"/>
    <property type="molecule type" value="Genomic_DNA"/>
</dbReference>